<dbReference type="AlphaFoldDB" id="A0AAV4MHC0"/>
<organism evidence="1 2">
    <name type="scientific">Caerostris extrusa</name>
    <name type="common">Bark spider</name>
    <name type="synonym">Caerostris bankana</name>
    <dbReference type="NCBI Taxonomy" id="172846"/>
    <lineage>
        <taxon>Eukaryota</taxon>
        <taxon>Metazoa</taxon>
        <taxon>Ecdysozoa</taxon>
        <taxon>Arthropoda</taxon>
        <taxon>Chelicerata</taxon>
        <taxon>Arachnida</taxon>
        <taxon>Araneae</taxon>
        <taxon>Araneomorphae</taxon>
        <taxon>Entelegynae</taxon>
        <taxon>Araneoidea</taxon>
        <taxon>Araneidae</taxon>
        <taxon>Caerostris</taxon>
    </lineage>
</organism>
<evidence type="ECO:0000313" key="2">
    <source>
        <dbReference type="Proteomes" id="UP001054945"/>
    </source>
</evidence>
<evidence type="ECO:0000313" key="1">
    <source>
        <dbReference type="EMBL" id="GIX71857.1"/>
    </source>
</evidence>
<accession>A0AAV4MHC0</accession>
<proteinExistence type="predicted"/>
<reference evidence="1 2" key="1">
    <citation type="submission" date="2021-06" db="EMBL/GenBank/DDBJ databases">
        <title>Caerostris extrusa draft genome.</title>
        <authorList>
            <person name="Kono N."/>
            <person name="Arakawa K."/>
        </authorList>
    </citation>
    <scope>NUCLEOTIDE SEQUENCE [LARGE SCALE GENOMIC DNA]</scope>
</reference>
<keyword evidence="2" id="KW-1185">Reference proteome</keyword>
<name>A0AAV4MHC0_CAEEX</name>
<gene>
    <name evidence="1" type="ORF">CEXT_492731</name>
</gene>
<protein>
    <submittedName>
        <fullName evidence="1">Uncharacterized protein</fullName>
    </submittedName>
</protein>
<dbReference type="Proteomes" id="UP001054945">
    <property type="component" value="Unassembled WGS sequence"/>
</dbReference>
<sequence length="122" mass="13805">MFNYVITLLEGCNPESVSPRPIDRHFRSPSLDCSCLSGQFRFSTLFRTTDVRPQIHHPEDASGFFVLGGNLRGKLKVAVSEKRKEKKKKKKQSVFLGIERPQHLHPGIEAEVENNRCAHSCG</sequence>
<comment type="caution">
    <text evidence="1">The sequence shown here is derived from an EMBL/GenBank/DDBJ whole genome shotgun (WGS) entry which is preliminary data.</text>
</comment>
<dbReference type="EMBL" id="BPLR01019796">
    <property type="protein sequence ID" value="GIX71857.1"/>
    <property type="molecule type" value="Genomic_DNA"/>
</dbReference>